<sequence length="312" mass="35471">MSVSVNSLRTGKDLDMLEKDVPSDPASSPDKGSGQDSQSGKDSHPAKNSETAQTFGTDGIAPMSRPSIVTRTLMAIVAWAERLNLRHTRVGNPPVYDNSVFPWVAEIEREWPLIRQELDRVLVRQQDLPSFQDISSDVKTISTDNHWKTFFLAGYGVESERNIAACPQTWRIVQKIPGLKTAMFSIFEPGKHLPAHRGPYNGVLRLHLGLIVPEPRDKLAIRVDTQILHWEEGKAIVFDDAYNHEAWNYTDKTRVVLFVDFVKPLRFPANMVNWLLLNVAAFTPFIREGLGNHKEWEKRFYAEAEALRNRKD</sequence>
<feature type="compositionally biased region" description="Low complexity" evidence="4">
    <location>
        <begin position="27"/>
        <end position="38"/>
    </location>
</feature>
<dbReference type="RefSeq" id="WP_343052386.1">
    <property type="nucleotide sequence ID" value="NZ_JACICC010000001.1"/>
</dbReference>
<evidence type="ECO:0000313" key="7">
    <source>
        <dbReference type="Proteomes" id="UP000537592"/>
    </source>
</evidence>
<keyword evidence="7" id="KW-1185">Reference proteome</keyword>
<dbReference type="InterPro" id="IPR007803">
    <property type="entry name" value="Asp/Arg/Pro-Hydrxlase"/>
</dbReference>
<dbReference type="EC" id="1.14.11.-" evidence="6"/>
<dbReference type="Pfam" id="PF05118">
    <property type="entry name" value="Asp_Arg_Hydrox"/>
    <property type="match status" value="1"/>
</dbReference>
<evidence type="ECO:0000259" key="5">
    <source>
        <dbReference type="Pfam" id="PF05118"/>
    </source>
</evidence>
<accession>A0A7W6EE92</accession>
<organism evidence="6 7">
    <name type="scientific">Pseudochelatococcus contaminans</name>
    <dbReference type="NCBI Taxonomy" id="1538103"/>
    <lineage>
        <taxon>Bacteria</taxon>
        <taxon>Pseudomonadati</taxon>
        <taxon>Pseudomonadota</taxon>
        <taxon>Alphaproteobacteria</taxon>
        <taxon>Hyphomicrobiales</taxon>
        <taxon>Chelatococcaceae</taxon>
        <taxon>Pseudochelatococcus</taxon>
    </lineage>
</organism>
<evidence type="ECO:0000256" key="2">
    <source>
        <dbReference type="ARBA" id="ARBA00022964"/>
    </source>
</evidence>
<dbReference type="AlphaFoldDB" id="A0A7W6EE92"/>
<evidence type="ECO:0000256" key="1">
    <source>
        <dbReference type="ARBA" id="ARBA00007730"/>
    </source>
</evidence>
<feature type="compositionally biased region" description="Basic and acidic residues" evidence="4">
    <location>
        <begin position="10"/>
        <end position="22"/>
    </location>
</feature>
<dbReference type="InterPro" id="IPR027443">
    <property type="entry name" value="IPNS-like_sf"/>
</dbReference>
<evidence type="ECO:0000313" key="6">
    <source>
        <dbReference type="EMBL" id="MBB3808086.1"/>
    </source>
</evidence>
<dbReference type="Proteomes" id="UP000537592">
    <property type="component" value="Unassembled WGS sequence"/>
</dbReference>
<gene>
    <name evidence="6" type="ORF">FHS81_000140</name>
</gene>
<name>A0A7W6EE92_9HYPH</name>
<dbReference type="PANTHER" id="PTHR46332">
    <property type="entry name" value="ASPARTATE BETA-HYDROXYLASE DOMAIN-CONTAINING PROTEIN 2"/>
    <property type="match status" value="1"/>
</dbReference>
<proteinExistence type="inferred from homology"/>
<dbReference type="SUPFAM" id="SSF51197">
    <property type="entry name" value="Clavaminate synthase-like"/>
    <property type="match status" value="1"/>
</dbReference>
<dbReference type="GO" id="GO:0051213">
    <property type="term" value="F:dioxygenase activity"/>
    <property type="evidence" value="ECO:0007669"/>
    <property type="project" value="UniProtKB-KW"/>
</dbReference>
<protein>
    <submittedName>
        <fullName evidence="6">Beta-hydroxylase</fullName>
        <ecNumber evidence="6">1.14.11.-</ecNumber>
    </submittedName>
</protein>
<evidence type="ECO:0000256" key="4">
    <source>
        <dbReference type="SAM" id="MobiDB-lite"/>
    </source>
</evidence>
<feature type="region of interest" description="Disordered" evidence="4">
    <location>
        <begin position="1"/>
        <end position="63"/>
    </location>
</feature>
<feature type="domain" description="Aspartyl/asparaginy/proline hydroxylase" evidence="5">
    <location>
        <begin position="108"/>
        <end position="264"/>
    </location>
</feature>
<dbReference type="Gene3D" id="2.60.120.330">
    <property type="entry name" value="B-lactam Antibiotic, Isopenicillin N Synthase, Chain"/>
    <property type="match status" value="1"/>
</dbReference>
<dbReference type="InterPro" id="IPR051821">
    <property type="entry name" value="Asp/Asn_beta-hydroxylase"/>
</dbReference>
<dbReference type="GO" id="GO:0016020">
    <property type="term" value="C:membrane"/>
    <property type="evidence" value="ECO:0007669"/>
    <property type="project" value="TreeGrafter"/>
</dbReference>
<comment type="caution">
    <text evidence="6">The sequence shown here is derived from an EMBL/GenBank/DDBJ whole genome shotgun (WGS) entry which is preliminary data.</text>
</comment>
<dbReference type="EMBL" id="JACICC010000001">
    <property type="protein sequence ID" value="MBB3808086.1"/>
    <property type="molecule type" value="Genomic_DNA"/>
</dbReference>
<keyword evidence="3 6" id="KW-0560">Oxidoreductase</keyword>
<comment type="similarity">
    <text evidence="1">Belongs to the aspartyl/asparaginyl beta-hydroxylase family.</text>
</comment>
<reference evidence="6 7" key="1">
    <citation type="submission" date="2020-08" db="EMBL/GenBank/DDBJ databases">
        <title>Genomic Encyclopedia of Type Strains, Phase IV (KMG-IV): sequencing the most valuable type-strain genomes for metagenomic binning, comparative biology and taxonomic classification.</title>
        <authorList>
            <person name="Goeker M."/>
        </authorList>
    </citation>
    <scope>NUCLEOTIDE SEQUENCE [LARGE SCALE GENOMIC DNA]</scope>
    <source>
        <strain evidence="6 7">DSM 28760</strain>
    </source>
</reference>
<keyword evidence="2" id="KW-0223">Dioxygenase</keyword>
<evidence type="ECO:0000256" key="3">
    <source>
        <dbReference type="ARBA" id="ARBA00023002"/>
    </source>
</evidence>
<dbReference type="PANTHER" id="PTHR46332:SF5">
    <property type="entry name" value="ASPARTATE BETA-HYDROXYLASE DOMAIN CONTAINING 2"/>
    <property type="match status" value="1"/>
</dbReference>